<protein>
    <submittedName>
        <fullName evidence="2">Uncharacterized protein</fullName>
    </submittedName>
</protein>
<dbReference type="EMBL" id="CAJNNV010001162">
    <property type="protein sequence ID" value="CAE8584416.1"/>
    <property type="molecule type" value="Genomic_DNA"/>
</dbReference>
<dbReference type="AlphaFoldDB" id="A0A813D7P9"/>
<accession>A0A813D7P9</accession>
<proteinExistence type="predicted"/>
<name>A0A813D7P9_POLGL</name>
<feature type="region of interest" description="Disordered" evidence="1">
    <location>
        <begin position="1"/>
        <end position="20"/>
    </location>
</feature>
<organism evidence="2 3">
    <name type="scientific">Polarella glacialis</name>
    <name type="common">Dinoflagellate</name>
    <dbReference type="NCBI Taxonomy" id="89957"/>
    <lineage>
        <taxon>Eukaryota</taxon>
        <taxon>Sar</taxon>
        <taxon>Alveolata</taxon>
        <taxon>Dinophyceae</taxon>
        <taxon>Suessiales</taxon>
        <taxon>Suessiaceae</taxon>
        <taxon>Polarella</taxon>
    </lineage>
</organism>
<evidence type="ECO:0000313" key="2">
    <source>
        <dbReference type="EMBL" id="CAE8584416.1"/>
    </source>
</evidence>
<dbReference type="Proteomes" id="UP000654075">
    <property type="component" value="Unassembled WGS sequence"/>
</dbReference>
<keyword evidence="3" id="KW-1185">Reference proteome</keyword>
<evidence type="ECO:0000313" key="3">
    <source>
        <dbReference type="Proteomes" id="UP000654075"/>
    </source>
</evidence>
<reference evidence="2" key="1">
    <citation type="submission" date="2021-02" db="EMBL/GenBank/DDBJ databases">
        <authorList>
            <person name="Dougan E. K."/>
            <person name="Rhodes N."/>
            <person name="Thang M."/>
            <person name="Chan C."/>
        </authorList>
    </citation>
    <scope>NUCLEOTIDE SEQUENCE</scope>
</reference>
<gene>
    <name evidence="2" type="ORF">PGLA1383_LOCUS3350</name>
</gene>
<feature type="compositionally biased region" description="Polar residues" evidence="1">
    <location>
        <begin position="7"/>
        <end position="19"/>
    </location>
</feature>
<sequence>MHPLQSPVVSNCGPQTGLESPTRRIYRTVLQMQLTKAISKPTTTTPLQTTTTTTTKTTTITIAVLHSASLDASMLSNFPPSSVKAPTDGVEITNASRRPFLAPLKQG</sequence>
<comment type="caution">
    <text evidence="2">The sequence shown here is derived from an EMBL/GenBank/DDBJ whole genome shotgun (WGS) entry which is preliminary data.</text>
</comment>
<evidence type="ECO:0000256" key="1">
    <source>
        <dbReference type="SAM" id="MobiDB-lite"/>
    </source>
</evidence>